<evidence type="ECO:0000313" key="2">
    <source>
        <dbReference type="Proteomes" id="UP000024043"/>
    </source>
</evidence>
<organism evidence="1 2">
    <name type="scientific">Escherichia coli 1-250-04_S3_C1</name>
    <dbReference type="NCBI Taxonomy" id="1444135"/>
    <lineage>
        <taxon>Bacteria</taxon>
        <taxon>Pseudomonadati</taxon>
        <taxon>Pseudomonadota</taxon>
        <taxon>Gammaproteobacteria</taxon>
        <taxon>Enterobacterales</taxon>
        <taxon>Enterobacteriaceae</taxon>
        <taxon>Escherichia</taxon>
    </lineage>
</organism>
<accession>A0AAN4NTT4</accession>
<dbReference type="AlphaFoldDB" id="A0AAN4NTT4"/>
<reference evidence="1 2" key="1">
    <citation type="submission" date="2014-03" db="EMBL/GenBank/DDBJ databases">
        <title>Genetic Variability of E. coli after antibiotic treatment.</title>
        <authorList>
            <person name="Silbergeld E."/>
            <person name="Coles C."/>
            <person name="Seidman J.C."/>
            <person name="You Y."/>
            <person name="George J."/>
            <person name="Nadendla S."/>
            <person name="Huot H."/>
            <person name="Daugherty S.C."/>
            <person name="Nagaraj S."/>
            <person name="Ott S."/>
            <person name="Klega K."/>
            <person name="Rasko D."/>
        </authorList>
    </citation>
    <scope>NUCLEOTIDE SEQUENCE [LARGE SCALE GENOMIC DNA]</scope>
    <source>
        <strain evidence="1 2">1-250-04_S3_C1</strain>
    </source>
</reference>
<evidence type="ECO:0000313" key="1">
    <source>
        <dbReference type="EMBL" id="EZJ85328.1"/>
    </source>
</evidence>
<dbReference type="Proteomes" id="UP000024043">
    <property type="component" value="Unassembled WGS sequence"/>
</dbReference>
<protein>
    <submittedName>
        <fullName evidence="1">Uncharacterized protein</fullName>
    </submittedName>
</protein>
<gene>
    <name evidence="1" type="ORF">AC00_2316</name>
</gene>
<comment type="caution">
    <text evidence="1">The sequence shown here is derived from an EMBL/GenBank/DDBJ whole genome shotgun (WGS) entry which is preliminary data.</text>
</comment>
<dbReference type="EMBL" id="JJLU01000079">
    <property type="protein sequence ID" value="EZJ85328.1"/>
    <property type="molecule type" value="Genomic_DNA"/>
</dbReference>
<proteinExistence type="predicted"/>
<sequence length="39" mass="4619">MTPETTTAERASTIAASIKLRPRCFVFWKLFIFDHKEIY</sequence>
<name>A0AAN4NTT4_ECOLX</name>